<comment type="caution">
    <text evidence="2">The sequence shown here is derived from an EMBL/GenBank/DDBJ whole genome shotgun (WGS) entry which is preliminary data.</text>
</comment>
<keyword evidence="1" id="KW-0472">Membrane</keyword>
<dbReference type="Proteomes" id="UP000034881">
    <property type="component" value="Unassembled WGS sequence"/>
</dbReference>
<gene>
    <name evidence="2" type="ORF">UT77_C0001G0085</name>
</gene>
<protein>
    <recommendedName>
        <fullName evidence="4">DUF2304 domain-containing protein</fullName>
    </recommendedName>
</protein>
<evidence type="ECO:0008006" key="4">
    <source>
        <dbReference type="Google" id="ProtNLM"/>
    </source>
</evidence>
<dbReference type="AlphaFoldDB" id="A0A0G0QQE3"/>
<feature type="transmembrane region" description="Helical" evidence="1">
    <location>
        <begin position="36"/>
        <end position="54"/>
    </location>
</feature>
<evidence type="ECO:0000313" key="3">
    <source>
        <dbReference type="Proteomes" id="UP000034881"/>
    </source>
</evidence>
<keyword evidence="1" id="KW-0812">Transmembrane</keyword>
<keyword evidence="1" id="KW-1133">Transmembrane helix</keyword>
<proteinExistence type="predicted"/>
<reference evidence="2 3" key="1">
    <citation type="journal article" date="2015" name="Nature">
        <title>rRNA introns, odd ribosomes, and small enigmatic genomes across a large radiation of phyla.</title>
        <authorList>
            <person name="Brown C.T."/>
            <person name="Hug L.A."/>
            <person name="Thomas B.C."/>
            <person name="Sharon I."/>
            <person name="Castelle C.J."/>
            <person name="Singh A."/>
            <person name="Wilkins M.J."/>
            <person name="Williams K.H."/>
            <person name="Banfield J.F."/>
        </authorList>
    </citation>
    <scope>NUCLEOTIDE SEQUENCE [LARGE SCALE GENOMIC DNA]</scope>
</reference>
<feature type="transmembrane region" description="Helical" evidence="1">
    <location>
        <begin position="66"/>
        <end position="86"/>
    </location>
</feature>
<dbReference type="InterPro" id="IPR019277">
    <property type="entry name" value="DUF2304"/>
</dbReference>
<name>A0A0G0QQE3_9BACT</name>
<evidence type="ECO:0000256" key="1">
    <source>
        <dbReference type="SAM" id="Phobius"/>
    </source>
</evidence>
<sequence>MIIGLQLVAIVFALIMIYFAYLHYSRGELNGVEVLSWLIIWLSAIIIVVFPDLLRTFAQTFAISRLFDLMIVGGFIVVIPMIYISYVRTKRLEKKLEDYIRKETLKQTKK</sequence>
<dbReference type="Pfam" id="PF10066">
    <property type="entry name" value="DUF2304"/>
    <property type="match status" value="1"/>
</dbReference>
<organism evidence="2 3">
    <name type="scientific">Candidatus Daviesbacteria bacterium GW2011_GWC2_40_12</name>
    <dbReference type="NCBI Taxonomy" id="1618431"/>
    <lineage>
        <taxon>Bacteria</taxon>
        <taxon>Candidatus Daviesiibacteriota</taxon>
    </lineage>
</organism>
<dbReference type="EMBL" id="LBYB01000001">
    <property type="protein sequence ID" value="KKR42634.1"/>
    <property type="molecule type" value="Genomic_DNA"/>
</dbReference>
<accession>A0A0G0QQE3</accession>
<evidence type="ECO:0000313" key="2">
    <source>
        <dbReference type="EMBL" id="KKR42634.1"/>
    </source>
</evidence>
<feature type="transmembrane region" description="Helical" evidence="1">
    <location>
        <begin position="7"/>
        <end position="24"/>
    </location>
</feature>